<organism evidence="1 2">
    <name type="scientific">Umbelopsis ramanniana AG</name>
    <dbReference type="NCBI Taxonomy" id="1314678"/>
    <lineage>
        <taxon>Eukaryota</taxon>
        <taxon>Fungi</taxon>
        <taxon>Fungi incertae sedis</taxon>
        <taxon>Mucoromycota</taxon>
        <taxon>Mucoromycotina</taxon>
        <taxon>Umbelopsidomycetes</taxon>
        <taxon>Umbelopsidales</taxon>
        <taxon>Umbelopsidaceae</taxon>
        <taxon>Umbelopsis</taxon>
    </lineage>
</organism>
<accession>A0AAD5EDZ7</accession>
<comment type="caution">
    <text evidence="1">The sequence shown here is derived from an EMBL/GenBank/DDBJ whole genome shotgun (WGS) entry which is preliminary data.</text>
</comment>
<protein>
    <submittedName>
        <fullName evidence="1">Uncharacterized protein</fullName>
    </submittedName>
</protein>
<sequence>MNPLQTFTSTPRTFAYDQLIDIKGRQIDIRSLATQYYLVVISLKSVQCPVCPVLLQLINMCSGKDGKDELIDPFTSEIMRINPEDKEIYRILLQKDAYYIVICPGPSDALSEIARQSEFEQYPFIADDEDLSIAKTLKLNMSNSEMWPSIIHVIPESLSMLPLSIGRGPGNYGIMALLKGIMNERAKWERKAFQAMKDASTQVDRTRRKMKKWQDVMVIRQISNDNKLPSEILYAIIAFLPDIRDVIKMREVSLLFNITACEVVISKLRHHTRILMASVPPSEEIELVLQESLRQWRKPTPILRGADFPGLGQLRDEVKSAERSSLLVNQWIKSARPTLTI</sequence>
<name>A0AAD5EDZ7_UMBRA</name>
<reference evidence="1" key="1">
    <citation type="submission" date="2021-06" db="EMBL/GenBank/DDBJ databases">
        <authorList>
            <consortium name="DOE Joint Genome Institute"/>
            <person name="Mondo S.J."/>
            <person name="Amses K.R."/>
            <person name="Simmons D.R."/>
            <person name="Longcore J.E."/>
            <person name="Seto K."/>
            <person name="Alves G.H."/>
            <person name="Bonds A.E."/>
            <person name="Quandt C.A."/>
            <person name="Davis W.J."/>
            <person name="Chang Y."/>
            <person name="Letcher P.M."/>
            <person name="Powell M.J."/>
            <person name="Kuo A."/>
            <person name="Labutti K."/>
            <person name="Pangilinan J."/>
            <person name="Andreopoulos W."/>
            <person name="Tritt A."/>
            <person name="Riley R."/>
            <person name="Hundley H."/>
            <person name="Johnson J."/>
            <person name="Lipzen A."/>
            <person name="Barry K."/>
            <person name="Berbee M.L."/>
            <person name="Buchler N.E."/>
            <person name="Grigoriev I.V."/>
            <person name="Spatafora J.W."/>
            <person name="Stajich J.E."/>
            <person name="James T.Y."/>
        </authorList>
    </citation>
    <scope>NUCLEOTIDE SEQUENCE</scope>
    <source>
        <strain evidence="1">AG</strain>
    </source>
</reference>
<proteinExistence type="predicted"/>
<dbReference type="GeneID" id="75913775"/>
<dbReference type="Proteomes" id="UP001206595">
    <property type="component" value="Unassembled WGS sequence"/>
</dbReference>
<keyword evidence="2" id="KW-1185">Reference proteome</keyword>
<dbReference type="RefSeq" id="XP_051445529.1">
    <property type="nucleotide sequence ID" value="XM_051588430.1"/>
</dbReference>
<evidence type="ECO:0000313" key="2">
    <source>
        <dbReference type="Proteomes" id="UP001206595"/>
    </source>
</evidence>
<dbReference type="AlphaFoldDB" id="A0AAD5EDZ7"/>
<evidence type="ECO:0000313" key="1">
    <source>
        <dbReference type="EMBL" id="KAI8580525.1"/>
    </source>
</evidence>
<dbReference type="EMBL" id="MU620912">
    <property type="protein sequence ID" value="KAI8580525.1"/>
    <property type="molecule type" value="Genomic_DNA"/>
</dbReference>
<gene>
    <name evidence="1" type="ORF">K450DRAFT_237447</name>
</gene>
<reference evidence="1" key="2">
    <citation type="journal article" date="2022" name="Proc. Natl. Acad. Sci. U.S.A.">
        <title>Diploid-dominant life cycles characterize the early evolution of Fungi.</title>
        <authorList>
            <person name="Amses K.R."/>
            <person name="Simmons D.R."/>
            <person name="Longcore J.E."/>
            <person name="Mondo S.J."/>
            <person name="Seto K."/>
            <person name="Jeronimo G.H."/>
            <person name="Bonds A.E."/>
            <person name="Quandt C.A."/>
            <person name="Davis W.J."/>
            <person name="Chang Y."/>
            <person name="Federici B.A."/>
            <person name="Kuo A."/>
            <person name="LaButti K."/>
            <person name="Pangilinan J."/>
            <person name="Andreopoulos W."/>
            <person name="Tritt A."/>
            <person name="Riley R."/>
            <person name="Hundley H."/>
            <person name="Johnson J."/>
            <person name="Lipzen A."/>
            <person name="Barry K."/>
            <person name="Lang B.F."/>
            <person name="Cuomo C.A."/>
            <person name="Buchler N.E."/>
            <person name="Grigoriev I.V."/>
            <person name="Spatafora J.W."/>
            <person name="Stajich J.E."/>
            <person name="James T.Y."/>
        </authorList>
    </citation>
    <scope>NUCLEOTIDE SEQUENCE</scope>
    <source>
        <strain evidence="1">AG</strain>
    </source>
</reference>